<dbReference type="GO" id="GO:0016020">
    <property type="term" value="C:membrane"/>
    <property type="evidence" value="ECO:0007669"/>
    <property type="project" value="InterPro"/>
</dbReference>
<dbReference type="PROSITE" id="PS50895">
    <property type="entry name" value="SURF1"/>
    <property type="match status" value="1"/>
</dbReference>
<reference evidence="3" key="1">
    <citation type="submission" date="2020-05" db="EMBL/GenBank/DDBJ databases">
        <authorList>
            <person name="Chiriac C."/>
            <person name="Salcher M."/>
            <person name="Ghai R."/>
            <person name="Kavagutti S V."/>
        </authorList>
    </citation>
    <scope>NUCLEOTIDE SEQUENCE</scope>
</reference>
<sequence length="241" mass="26289">MWRVARRPKWIAALVLALVVAGVFAFLGQWQLERSIAEATVIERDTETTVPLASIASPQSVITTDASARMVSVMCSFVEGDDVVITNRPTGSGTGSWLVRHCRTPEGASLAVAVGWSPERITPSEIAASATPLVGRYVPTESPQQSDFRGGERSAIAVPELLNLWANPGPVYGGYLVAAGAPEGLLTIGTQAPVTERQLNWLNLFYAAEWAIFGVFALYLWYRLVKDEWERELEEASRQSP</sequence>
<dbReference type="Pfam" id="PF02104">
    <property type="entry name" value="SURF1"/>
    <property type="match status" value="1"/>
</dbReference>
<gene>
    <name evidence="2" type="ORF">UFOPK1684_00952</name>
    <name evidence="3" type="ORF">UFOPK2158_00011</name>
</gene>
<dbReference type="EMBL" id="CAEZTM010000042">
    <property type="protein sequence ID" value="CAB4574397.1"/>
    <property type="molecule type" value="Genomic_DNA"/>
</dbReference>
<keyword evidence="1" id="KW-1133">Transmembrane helix</keyword>
<feature type="transmembrane region" description="Helical" evidence="1">
    <location>
        <begin position="201"/>
        <end position="222"/>
    </location>
</feature>
<evidence type="ECO:0000313" key="3">
    <source>
        <dbReference type="EMBL" id="CAB4633234.1"/>
    </source>
</evidence>
<evidence type="ECO:0000313" key="2">
    <source>
        <dbReference type="EMBL" id="CAB4574397.1"/>
    </source>
</evidence>
<accession>A0A6J6J9E4</accession>
<keyword evidence="1" id="KW-0812">Transmembrane</keyword>
<organism evidence="3">
    <name type="scientific">freshwater metagenome</name>
    <dbReference type="NCBI Taxonomy" id="449393"/>
    <lineage>
        <taxon>unclassified sequences</taxon>
        <taxon>metagenomes</taxon>
        <taxon>ecological metagenomes</taxon>
    </lineage>
</organism>
<evidence type="ECO:0000256" key="1">
    <source>
        <dbReference type="SAM" id="Phobius"/>
    </source>
</evidence>
<dbReference type="AlphaFoldDB" id="A0A6J6J9E4"/>
<keyword evidence="1" id="KW-0472">Membrane</keyword>
<dbReference type="EMBL" id="CAEZVY010000001">
    <property type="protein sequence ID" value="CAB4633234.1"/>
    <property type="molecule type" value="Genomic_DNA"/>
</dbReference>
<proteinExistence type="predicted"/>
<protein>
    <submittedName>
        <fullName evidence="3">Unannotated protein</fullName>
    </submittedName>
</protein>
<dbReference type="InterPro" id="IPR002994">
    <property type="entry name" value="Surf1/Shy1"/>
</dbReference>
<name>A0A6J6J9E4_9ZZZZ</name>